<name>A0A0J6YCM2_COCIT</name>
<dbReference type="Proteomes" id="UP000054565">
    <property type="component" value="Unassembled WGS sequence"/>
</dbReference>
<gene>
    <name evidence="2" type="ORF">CIRG_05141</name>
</gene>
<dbReference type="EMBL" id="DS028095">
    <property type="protein sequence ID" value="KMP05460.1"/>
    <property type="molecule type" value="Genomic_DNA"/>
</dbReference>
<feature type="region of interest" description="Disordered" evidence="1">
    <location>
        <begin position="32"/>
        <end position="56"/>
    </location>
</feature>
<reference evidence="3" key="1">
    <citation type="journal article" date="2010" name="Genome Res.">
        <title>Population genomic sequencing of Coccidioides fungi reveals recent hybridization and transposon control.</title>
        <authorList>
            <person name="Neafsey D.E."/>
            <person name="Barker B.M."/>
            <person name="Sharpton T.J."/>
            <person name="Stajich J.E."/>
            <person name="Park D.J."/>
            <person name="Whiston E."/>
            <person name="Hung C.-Y."/>
            <person name="McMahan C."/>
            <person name="White J."/>
            <person name="Sykes S."/>
            <person name="Heiman D."/>
            <person name="Young S."/>
            <person name="Zeng Q."/>
            <person name="Abouelleil A."/>
            <person name="Aftuck L."/>
            <person name="Bessette D."/>
            <person name="Brown A."/>
            <person name="FitzGerald M."/>
            <person name="Lui A."/>
            <person name="Macdonald J.P."/>
            <person name="Priest M."/>
            <person name="Orbach M.J."/>
            <person name="Galgiani J.N."/>
            <person name="Kirkland T.N."/>
            <person name="Cole G.T."/>
            <person name="Birren B.W."/>
            <person name="Henn M.R."/>
            <person name="Taylor J.W."/>
            <person name="Rounsley S.D."/>
        </authorList>
    </citation>
    <scope>NUCLEOTIDE SEQUENCE [LARGE SCALE GENOMIC DNA]</scope>
    <source>
        <strain evidence="3">RMSCC 2394</strain>
    </source>
</reference>
<sequence length="140" mass="16033">MSSQYHVIVDQTVSAWQGLEGPLSPIRWRSTPQSTRCIRSHPKSDVADRAVETDKTPPEKFMQANIKSQEGAKPVLRKTKSPIGVETIVKPPTLDTLVFPKEFGHICRMPKCFPEFSKLKTVLLIQKKTEEKKLNYEERR</sequence>
<dbReference type="AlphaFoldDB" id="A0A0J6YCM2"/>
<evidence type="ECO:0000313" key="3">
    <source>
        <dbReference type="Proteomes" id="UP000054565"/>
    </source>
</evidence>
<accession>A0A0J6YCM2</accession>
<feature type="compositionally biased region" description="Basic and acidic residues" evidence="1">
    <location>
        <begin position="42"/>
        <end position="56"/>
    </location>
</feature>
<proteinExistence type="predicted"/>
<organism evidence="2 3">
    <name type="scientific">Coccidioides immitis RMSCC 2394</name>
    <dbReference type="NCBI Taxonomy" id="404692"/>
    <lineage>
        <taxon>Eukaryota</taxon>
        <taxon>Fungi</taxon>
        <taxon>Dikarya</taxon>
        <taxon>Ascomycota</taxon>
        <taxon>Pezizomycotina</taxon>
        <taxon>Eurotiomycetes</taxon>
        <taxon>Eurotiomycetidae</taxon>
        <taxon>Onygenales</taxon>
        <taxon>Onygenaceae</taxon>
        <taxon>Coccidioides</taxon>
    </lineage>
</organism>
<evidence type="ECO:0000256" key="1">
    <source>
        <dbReference type="SAM" id="MobiDB-lite"/>
    </source>
</evidence>
<protein>
    <submittedName>
        <fullName evidence="2">Uncharacterized protein</fullName>
    </submittedName>
</protein>
<evidence type="ECO:0000313" key="2">
    <source>
        <dbReference type="EMBL" id="KMP05460.1"/>
    </source>
</evidence>